<organism evidence="2 3">
    <name type="scientific">Cucurbita argyrosperma subsp. sororia</name>
    <dbReference type="NCBI Taxonomy" id="37648"/>
    <lineage>
        <taxon>Eukaryota</taxon>
        <taxon>Viridiplantae</taxon>
        <taxon>Streptophyta</taxon>
        <taxon>Embryophyta</taxon>
        <taxon>Tracheophyta</taxon>
        <taxon>Spermatophyta</taxon>
        <taxon>Magnoliopsida</taxon>
        <taxon>eudicotyledons</taxon>
        <taxon>Gunneridae</taxon>
        <taxon>Pentapetalae</taxon>
        <taxon>rosids</taxon>
        <taxon>fabids</taxon>
        <taxon>Cucurbitales</taxon>
        <taxon>Cucurbitaceae</taxon>
        <taxon>Cucurbiteae</taxon>
        <taxon>Cucurbita</taxon>
    </lineage>
</organism>
<keyword evidence="3" id="KW-1185">Reference proteome</keyword>
<dbReference type="EMBL" id="JAGKQH010000004">
    <property type="protein sequence ID" value="KAG6600198.1"/>
    <property type="molecule type" value="Genomic_DNA"/>
</dbReference>
<dbReference type="SMART" id="SM00061">
    <property type="entry name" value="MATH"/>
    <property type="match status" value="2"/>
</dbReference>
<keyword evidence="2" id="KW-0378">Hydrolase</keyword>
<comment type="caution">
    <text evidence="2">The sequence shown here is derived from an EMBL/GenBank/DDBJ whole genome shotgun (WGS) entry which is preliminary data.</text>
</comment>
<dbReference type="PROSITE" id="PS50144">
    <property type="entry name" value="MATH"/>
    <property type="match status" value="2"/>
</dbReference>
<dbReference type="CDD" id="cd00121">
    <property type="entry name" value="MATH"/>
    <property type="match status" value="2"/>
</dbReference>
<name>A0AAV6NN90_9ROSI</name>
<evidence type="ECO:0000259" key="1">
    <source>
        <dbReference type="PROSITE" id="PS50144"/>
    </source>
</evidence>
<protein>
    <submittedName>
        <fullName evidence="2">Ubiquitin carboxyl-terminal hydrolase 12</fullName>
    </submittedName>
</protein>
<feature type="domain" description="MATH" evidence="1">
    <location>
        <begin position="115"/>
        <end position="246"/>
    </location>
</feature>
<dbReference type="Proteomes" id="UP000685013">
    <property type="component" value="Chromosome 4"/>
</dbReference>
<reference evidence="2 3" key="1">
    <citation type="journal article" date="2021" name="Hortic Res">
        <title>The domestication of Cucurbita argyrosperma as revealed by the genome of its wild relative.</title>
        <authorList>
            <person name="Barrera-Redondo J."/>
            <person name="Sanchez-de la Vega G."/>
            <person name="Aguirre-Liguori J.A."/>
            <person name="Castellanos-Morales G."/>
            <person name="Gutierrez-Guerrero Y.T."/>
            <person name="Aguirre-Dugua X."/>
            <person name="Aguirre-Planter E."/>
            <person name="Tenaillon M.I."/>
            <person name="Lira-Saade R."/>
            <person name="Eguiarte L.E."/>
        </authorList>
    </citation>
    <scope>NUCLEOTIDE SEQUENCE [LARGE SCALE GENOMIC DNA]</scope>
    <source>
        <strain evidence="2">JBR-2021</strain>
    </source>
</reference>
<feature type="domain" description="MATH" evidence="1">
    <location>
        <begin position="266"/>
        <end position="390"/>
    </location>
</feature>
<dbReference type="GO" id="GO:0016787">
    <property type="term" value="F:hydrolase activity"/>
    <property type="evidence" value="ECO:0007669"/>
    <property type="project" value="UniProtKB-KW"/>
</dbReference>
<evidence type="ECO:0000313" key="3">
    <source>
        <dbReference type="Proteomes" id="UP000685013"/>
    </source>
</evidence>
<evidence type="ECO:0000313" key="2">
    <source>
        <dbReference type="EMBL" id="KAG6600198.1"/>
    </source>
</evidence>
<dbReference type="Pfam" id="PF22486">
    <property type="entry name" value="MATH_2"/>
    <property type="match status" value="2"/>
</dbReference>
<dbReference type="PANTHER" id="PTHR46162:SF55">
    <property type="entry name" value="MATH DOMAIN-CONTAINING PROTEIN"/>
    <property type="match status" value="1"/>
</dbReference>
<sequence>MRRNNHIMFPSARRDTDRRRISGDNAVREVKKSLRAAYSEGSSKPKPKPHPQAYRRCRATHTKNINSLFITPPKKRPKIIQHSHITIMDDNMSYDDPIKHEQQPEITRTRRVEPPANYTFQINSYSTLSEIGMKKCESGNFAVDGFNWKLILYPNGDDEVEDHISLYLAITSKDNLPLGWEVKVIFRFFVYDRIKDNYLTVQDGKMRKYSKMKSEHGFTKFLAHNAFNQASNGFLVDNGCTFGVEVSVLKASNKGESLTIFKEPQLGSFFWSISSFSNKTNEFYLSEPFTVKGRKWRLTIYPNGLSSGKMSHISLYLKLDSSETVPTGKKIYAKFFLSVYNFGAKKYVDQSNEHWFDNTTYGYGFHEFLSRNDLQPHHLQNDVFYLKARIAAMSVVEDF</sequence>
<dbReference type="InterPro" id="IPR002083">
    <property type="entry name" value="MATH/TRAF_dom"/>
</dbReference>
<dbReference type="AlphaFoldDB" id="A0AAV6NN90"/>
<proteinExistence type="predicted"/>
<dbReference type="PANTHER" id="PTHR46162">
    <property type="entry name" value="TRAF-LIKE FAMILY PROTEIN"/>
    <property type="match status" value="1"/>
</dbReference>
<gene>
    <name evidence="2" type="primary">UBP12</name>
    <name evidence="2" type="ORF">SDJN03_05431</name>
</gene>
<accession>A0AAV6NN90</accession>
<feature type="non-terminal residue" evidence="2">
    <location>
        <position position="1"/>
    </location>
</feature>